<proteinExistence type="predicted"/>
<dbReference type="Proteomes" id="UP000199542">
    <property type="component" value="Unassembled WGS sequence"/>
</dbReference>
<evidence type="ECO:0000313" key="1">
    <source>
        <dbReference type="EMBL" id="SCW38982.1"/>
    </source>
</evidence>
<dbReference type="GO" id="GO:0004553">
    <property type="term" value="F:hydrolase activity, hydrolyzing O-glycosyl compounds"/>
    <property type="evidence" value="ECO:0007669"/>
    <property type="project" value="InterPro"/>
</dbReference>
<dbReference type="InterPro" id="IPR012334">
    <property type="entry name" value="Pectin_lyas_fold"/>
</dbReference>
<dbReference type="SUPFAM" id="SSF51055">
    <property type="entry name" value="Carbohydrate binding domain"/>
    <property type="match status" value="1"/>
</dbReference>
<dbReference type="Gene3D" id="2.160.20.10">
    <property type="entry name" value="Single-stranded right-handed beta-helix, Pectin lyase-like"/>
    <property type="match status" value="1"/>
</dbReference>
<evidence type="ECO:0008006" key="3">
    <source>
        <dbReference type="Google" id="ProtNLM"/>
    </source>
</evidence>
<name>A0A1G4Q3A1_9HYPH</name>
<dbReference type="GO" id="GO:0030246">
    <property type="term" value="F:carbohydrate binding"/>
    <property type="evidence" value="ECO:0007669"/>
    <property type="project" value="InterPro"/>
</dbReference>
<protein>
    <recommendedName>
        <fullName evidence="3">Tail spike TSP1/Gp66 N-terminal domain-containing protein</fullName>
    </recommendedName>
</protein>
<dbReference type="AlphaFoldDB" id="A0A1G4Q3A1"/>
<sequence length="691" mass="74260">MATEFNDASHYGFFMTGTTLTSATGKYIRASELVVASLRASGLLDNVVDGIVAPATDKLWLDKNFDPAILKEWNPIGAAWEQVTSQTLFGRVPWRGPWDDEPIYRRGDVVSYGGNIWIAVLPSQNHAPAEDAYWDLFLSSIADNSVSTQKLVDGAVTTAKLADDAITDEKIDPASDFSGMSFTAWTNGELRTLRERATDTYCILDAPGSPDPTGANESTASFEAMLAEGIRCEIVHGTYVATRKLVVPDGVSLEGQGGGYQFEHRTKILFSGTGTKANAIANATSALAVANPAAGAAYLADSGTRGNTYRTLDLASNFSAAVILGKGSKLKDVGLFPVLNGGIADYTNSENYALSDDWDVGVWADNADGASIEGVISYGHWRKSALLLSTRDKGDGKVPSCEAVHVINSRFQGFRGVTIRTPDVDDGSYGFAGTDFINCNIRPLQHQSAHLATSSMLAAPFASPSACLEMHGFANKIRGVQFLHTTFIGRDDLCIVMDKASEILFNGCYEESQNIRVSGSWLTGAVGSRLLATANSTPRFKNNTKYAIDFSPYQYRDGSLVGGRYNAFLNLGVCNASTLFDDDFMNPVYSTKIGYRMRSASQKFGVDSHDNVEVFGVSDTGRVTYHMGGGLEFPNLTTAELTSAAHAINTTGKFLGKIVFNTTTGLYMRANGSGTTSTWRDFANGNTITPV</sequence>
<dbReference type="GO" id="GO:0005975">
    <property type="term" value="P:carbohydrate metabolic process"/>
    <property type="evidence" value="ECO:0007669"/>
    <property type="project" value="InterPro"/>
</dbReference>
<dbReference type="InterPro" id="IPR036573">
    <property type="entry name" value="CBM_sf_5/12"/>
</dbReference>
<evidence type="ECO:0000313" key="2">
    <source>
        <dbReference type="Proteomes" id="UP000199542"/>
    </source>
</evidence>
<reference evidence="1 2" key="1">
    <citation type="submission" date="2016-10" db="EMBL/GenBank/DDBJ databases">
        <authorList>
            <person name="de Groot N.N."/>
        </authorList>
    </citation>
    <scope>NUCLEOTIDE SEQUENCE [LARGE SCALE GENOMIC DNA]</scope>
    <source>
        <strain evidence="1 2">CGMCC 1.3401</strain>
    </source>
</reference>
<dbReference type="RefSeq" id="WP_208603123.1">
    <property type="nucleotide sequence ID" value="NZ_FMTM01000001.1"/>
</dbReference>
<gene>
    <name evidence="1" type="ORF">SAMN02927900_01285</name>
</gene>
<dbReference type="EMBL" id="FMTM01000001">
    <property type="protein sequence ID" value="SCW38982.1"/>
    <property type="molecule type" value="Genomic_DNA"/>
</dbReference>
<dbReference type="InterPro" id="IPR011050">
    <property type="entry name" value="Pectin_lyase_fold/virulence"/>
</dbReference>
<organism evidence="1 2">
    <name type="scientific">Rhizobium mongolense subsp. loessense</name>
    <dbReference type="NCBI Taxonomy" id="158890"/>
    <lineage>
        <taxon>Bacteria</taxon>
        <taxon>Pseudomonadati</taxon>
        <taxon>Pseudomonadota</taxon>
        <taxon>Alphaproteobacteria</taxon>
        <taxon>Hyphomicrobiales</taxon>
        <taxon>Rhizobiaceae</taxon>
        <taxon>Rhizobium/Agrobacterium group</taxon>
        <taxon>Rhizobium</taxon>
    </lineage>
</organism>
<dbReference type="SUPFAM" id="SSF51126">
    <property type="entry name" value="Pectin lyase-like"/>
    <property type="match status" value="1"/>
</dbReference>
<dbReference type="GO" id="GO:0005576">
    <property type="term" value="C:extracellular region"/>
    <property type="evidence" value="ECO:0007669"/>
    <property type="project" value="InterPro"/>
</dbReference>
<accession>A0A1G4Q3A1</accession>